<dbReference type="GO" id="GO:0016788">
    <property type="term" value="F:hydrolase activity, acting on ester bonds"/>
    <property type="evidence" value="ECO:0007669"/>
    <property type="project" value="InterPro"/>
</dbReference>
<keyword evidence="3" id="KW-0378">Hydrolase</keyword>
<dbReference type="PANTHER" id="PTHR37326:SF1">
    <property type="entry name" value="BLL3975 PROTEIN"/>
    <property type="match status" value="1"/>
</dbReference>
<evidence type="ECO:0000256" key="3">
    <source>
        <dbReference type="ARBA" id="ARBA00022801"/>
    </source>
</evidence>
<dbReference type="Pfam" id="PF24827">
    <property type="entry name" value="AstE_AspA_cat"/>
    <property type="match status" value="1"/>
</dbReference>
<organism evidence="6">
    <name type="scientific">Caldilineaceae bacterium SB0662_bin_9</name>
    <dbReference type="NCBI Taxonomy" id="2605258"/>
    <lineage>
        <taxon>Bacteria</taxon>
        <taxon>Bacillati</taxon>
        <taxon>Chloroflexota</taxon>
        <taxon>Caldilineae</taxon>
        <taxon>Caldilineales</taxon>
        <taxon>Caldilineaceae</taxon>
    </lineage>
</organism>
<gene>
    <name evidence="6" type="ORF">F4Y08_00960</name>
</gene>
<dbReference type="SUPFAM" id="SSF53187">
    <property type="entry name" value="Zn-dependent exopeptidases"/>
    <property type="match status" value="1"/>
</dbReference>
<dbReference type="InterPro" id="IPR055438">
    <property type="entry name" value="AstE_AspA_cat"/>
</dbReference>
<keyword evidence="2" id="KW-0479">Metal-binding</keyword>
<protein>
    <submittedName>
        <fullName evidence="6">Succinylglutamate desuccinylase/aspartoacylase family protein</fullName>
    </submittedName>
</protein>
<evidence type="ECO:0000256" key="2">
    <source>
        <dbReference type="ARBA" id="ARBA00022723"/>
    </source>
</evidence>
<evidence type="ECO:0000313" key="6">
    <source>
        <dbReference type="EMBL" id="MYD88897.1"/>
    </source>
</evidence>
<feature type="domain" description="Succinylglutamate desuccinylase/Aspartoacylase catalytic" evidence="5">
    <location>
        <begin position="178"/>
        <end position="285"/>
    </location>
</feature>
<comment type="cofactor">
    <cofactor evidence="1">
        <name>Zn(2+)</name>
        <dbReference type="ChEBI" id="CHEBI:29105"/>
    </cofactor>
</comment>
<name>A0A6B1DNN3_9CHLR</name>
<dbReference type="AlphaFoldDB" id="A0A6B1DNN3"/>
<keyword evidence="4" id="KW-0862">Zinc</keyword>
<dbReference type="PANTHER" id="PTHR37326">
    <property type="entry name" value="BLL3975 PROTEIN"/>
    <property type="match status" value="1"/>
</dbReference>
<evidence type="ECO:0000256" key="4">
    <source>
        <dbReference type="ARBA" id="ARBA00022833"/>
    </source>
</evidence>
<evidence type="ECO:0000259" key="5">
    <source>
        <dbReference type="Pfam" id="PF24827"/>
    </source>
</evidence>
<evidence type="ECO:0000256" key="1">
    <source>
        <dbReference type="ARBA" id="ARBA00001947"/>
    </source>
</evidence>
<sequence length="494" mass="53864">MASRLPAITYTFPTPVPPSRDWHCIPGRAGTSTMCLPRSPFPSRTCWRRCRPKCPVSAGSQSMIPEPRISRFWRRIYARPWTCPGYGRTCRGGGFGILARALRTLLPGAGPTSRNDLTQLEKMMPNPFVIGEVEVQPGERKFGNLHVGHLAAGTPVNIPFQVINGTMDGPILCYESTMHGWEPVGAEIIRRAMLEINPAELRGTIVCLPLAVPMAVEFGGTVESSGMRVNPGDVLDINKVWPGKERNAWLTEQIAYVIWNQAIKHCDYIVDMHDGTGACDELPVAFPHAFPPEGKPPLAGGVADGTGSEISFEETGLTRERMDDINAKIDGMAKAFGSRVIWWRENPINPSMLSGQCAVHGIIPLVVEAGGACALDFAVDEGAVCLLNIARHLDMIDGDPVLAPQQIMVSNYVVYRSQTGGYYIPDPDLGLGDTVAKGQFLGEVVDPVTSEVRERCESPVNGIVVSRRVRLPMNPGGYVAHIADLDSVMWERSN</sequence>
<accession>A0A6B1DNN3</accession>
<dbReference type="GO" id="GO:0046872">
    <property type="term" value="F:metal ion binding"/>
    <property type="evidence" value="ECO:0007669"/>
    <property type="project" value="UniProtKB-KW"/>
</dbReference>
<dbReference type="Gene3D" id="3.40.630.10">
    <property type="entry name" value="Zn peptidases"/>
    <property type="match status" value="1"/>
</dbReference>
<comment type="caution">
    <text evidence="6">The sequence shown here is derived from an EMBL/GenBank/DDBJ whole genome shotgun (WGS) entry which is preliminary data.</text>
</comment>
<dbReference type="InterPro" id="IPR053138">
    <property type="entry name" value="N-alpha-Ac-DABA_deacetylase"/>
</dbReference>
<reference evidence="6" key="1">
    <citation type="submission" date="2019-09" db="EMBL/GenBank/DDBJ databases">
        <title>Characterisation of the sponge microbiome using genome-centric metagenomics.</title>
        <authorList>
            <person name="Engelberts J.P."/>
            <person name="Robbins S.J."/>
            <person name="De Goeij J.M."/>
            <person name="Aranda M."/>
            <person name="Bell S.C."/>
            <person name="Webster N.S."/>
        </authorList>
    </citation>
    <scope>NUCLEOTIDE SEQUENCE</scope>
    <source>
        <strain evidence="6">SB0662_bin_9</strain>
    </source>
</reference>
<proteinExistence type="predicted"/>
<dbReference type="EMBL" id="VXPY01000009">
    <property type="protein sequence ID" value="MYD88897.1"/>
    <property type="molecule type" value="Genomic_DNA"/>
</dbReference>